<protein>
    <submittedName>
        <fullName evidence="1">Uncharacterized protein</fullName>
    </submittedName>
</protein>
<evidence type="ECO:0000313" key="1">
    <source>
        <dbReference type="EMBL" id="AFL73614.1"/>
    </source>
</evidence>
<accession>I3Y9E6</accession>
<organism evidence="1 2">
    <name type="scientific">Thiocystis violascens (strain ATCC 17096 / DSM 198 / 6111)</name>
    <name type="common">Chromatium violascens</name>
    <dbReference type="NCBI Taxonomy" id="765911"/>
    <lineage>
        <taxon>Bacteria</taxon>
        <taxon>Pseudomonadati</taxon>
        <taxon>Pseudomonadota</taxon>
        <taxon>Gammaproteobacteria</taxon>
        <taxon>Chromatiales</taxon>
        <taxon>Chromatiaceae</taxon>
        <taxon>Thiocystis</taxon>
    </lineage>
</organism>
<gene>
    <name evidence="1" type="ordered locus">Thivi_1631</name>
</gene>
<proteinExistence type="predicted"/>
<dbReference type="OrthoDB" id="143227at2"/>
<sequence>MPSLDMLTACCHLLEGICLATDLSQRSEAPDLDLYRRAALAGFEDDAISEGASVISLGIEPDEIVYAAGGARAWR</sequence>
<dbReference type="EMBL" id="CP003154">
    <property type="protein sequence ID" value="AFL73614.1"/>
    <property type="molecule type" value="Genomic_DNA"/>
</dbReference>
<keyword evidence="2" id="KW-1185">Reference proteome</keyword>
<dbReference type="AlphaFoldDB" id="I3Y9E6"/>
<dbReference type="KEGG" id="tvi:Thivi_1631"/>
<dbReference type="RefSeq" id="WP_014778078.1">
    <property type="nucleotide sequence ID" value="NC_018012.1"/>
</dbReference>
<evidence type="ECO:0000313" key="2">
    <source>
        <dbReference type="Proteomes" id="UP000006062"/>
    </source>
</evidence>
<dbReference type="Proteomes" id="UP000006062">
    <property type="component" value="Chromosome"/>
</dbReference>
<dbReference type="eggNOG" id="COG2170">
    <property type="taxonomic scope" value="Bacteria"/>
</dbReference>
<dbReference type="HOGENOM" id="CLU_2669971_0_0_6"/>
<reference evidence="1 2" key="1">
    <citation type="submission" date="2012-06" db="EMBL/GenBank/DDBJ databases">
        <title>Complete sequence of Thiocystis violascens DSM 198.</title>
        <authorList>
            <consortium name="US DOE Joint Genome Institute"/>
            <person name="Lucas S."/>
            <person name="Han J."/>
            <person name="Lapidus A."/>
            <person name="Cheng J.-F."/>
            <person name="Goodwin L."/>
            <person name="Pitluck S."/>
            <person name="Peters L."/>
            <person name="Ovchinnikova G."/>
            <person name="Teshima H."/>
            <person name="Detter J.C."/>
            <person name="Han C."/>
            <person name="Tapia R."/>
            <person name="Land M."/>
            <person name="Hauser L."/>
            <person name="Kyrpides N."/>
            <person name="Ivanova N."/>
            <person name="Pagani I."/>
            <person name="Vogl K."/>
            <person name="Liu Z."/>
            <person name="Frigaard N.-U."/>
            <person name="Bryant D."/>
            <person name="Woyke T."/>
        </authorList>
    </citation>
    <scope>NUCLEOTIDE SEQUENCE [LARGE SCALE GENOMIC DNA]</scope>
    <source>
        <strain evidence="2">ATCC 17096 / DSM 198 / 6111</strain>
    </source>
</reference>
<name>I3Y9E6_THIV6</name>